<dbReference type="SMART" id="SM00091">
    <property type="entry name" value="PAS"/>
    <property type="match status" value="2"/>
</dbReference>
<dbReference type="PROSITE" id="PS50112">
    <property type="entry name" value="PAS"/>
    <property type="match status" value="2"/>
</dbReference>
<evidence type="ECO:0000256" key="3">
    <source>
        <dbReference type="ARBA" id="ARBA00022840"/>
    </source>
</evidence>
<keyword evidence="5" id="KW-0238">DNA-binding</keyword>
<dbReference type="InterPro" id="IPR000700">
    <property type="entry name" value="PAS-assoc_C"/>
</dbReference>
<dbReference type="Gene3D" id="1.10.10.60">
    <property type="entry name" value="Homeodomain-like"/>
    <property type="match status" value="1"/>
</dbReference>
<feature type="domain" description="Sigma-54 factor interaction" evidence="10">
    <location>
        <begin position="388"/>
        <end position="617"/>
    </location>
</feature>
<dbReference type="InterPro" id="IPR027417">
    <property type="entry name" value="P-loop_NTPase"/>
</dbReference>
<dbReference type="InterPro" id="IPR000644">
    <property type="entry name" value="CBS_dom"/>
</dbReference>
<gene>
    <name evidence="14" type="ORF">MFMK1_002691</name>
</gene>
<dbReference type="Gene3D" id="3.10.580.10">
    <property type="entry name" value="CBS-domain"/>
    <property type="match status" value="1"/>
</dbReference>
<dbReference type="SUPFAM" id="SSF46689">
    <property type="entry name" value="Homeodomain-like"/>
    <property type="match status" value="1"/>
</dbReference>
<dbReference type="InterPro" id="IPR058031">
    <property type="entry name" value="AAA_lid_NorR"/>
</dbReference>
<dbReference type="FunFam" id="3.40.50.300:FF:000006">
    <property type="entry name" value="DNA-binding transcriptional regulator NtrC"/>
    <property type="match status" value="1"/>
</dbReference>
<evidence type="ECO:0000256" key="5">
    <source>
        <dbReference type="ARBA" id="ARBA00023125"/>
    </source>
</evidence>
<dbReference type="PANTHER" id="PTHR32071:SF57">
    <property type="entry name" value="C4-DICARBOXYLATE TRANSPORT TRANSCRIPTIONAL REGULATORY PROTEIN DCTD"/>
    <property type="match status" value="1"/>
</dbReference>
<dbReference type="InterPro" id="IPR009057">
    <property type="entry name" value="Homeodomain-like_sf"/>
</dbReference>
<dbReference type="Pfam" id="PF13426">
    <property type="entry name" value="PAS_9"/>
    <property type="match status" value="1"/>
</dbReference>
<dbReference type="Gene3D" id="3.30.450.20">
    <property type="entry name" value="PAS domain"/>
    <property type="match status" value="2"/>
</dbReference>
<keyword evidence="15" id="KW-1185">Reference proteome</keyword>
<evidence type="ECO:0000256" key="7">
    <source>
        <dbReference type="ARBA" id="ARBA00029500"/>
    </source>
</evidence>
<dbReference type="InterPro" id="IPR030828">
    <property type="entry name" value="HTH_TyrR"/>
</dbReference>
<protein>
    <recommendedName>
        <fullName evidence="7">HTH-type transcriptional regulatory protein TyrR</fullName>
    </recommendedName>
</protein>
<keyword evidence="4" id="KW-0805">Transcription regulation</keyword>
<feature type="domain" description="PAC" evidence="12">
    <location>
        <begin position="311"/>
        <end position="363"/>
    </location>
</feature>
<dbReference type="RefSeq" id="WP_366922246.1">
    <property type="nucleotide sequence ID" value="NZ_CP121694.1"/>
</dbReference>
<sequence length="695" mass="77870">MWEKASDIMTKDFVSIKMGTGVYEAAELFSTHSEMESIPVVDEEYKLKGFFTKNVLCKLVAEKKDINTQVKSLMTTDFTAVREETSIKELLNINTGQLAVTGENANLVGIISRTDLMLVFRKKAQAMLARLQTIIDSTYNGIIAIDNQNRIILMNKAAAQFTGWSIADAIDADIEQVVPETGLPEVIKTEQPVFGTKMNINGYKVVSNRSPIYEEDRIMGAVGVFQDISALETISQELEHTQTLNKQLDAIIDSCHDAIVVSDAQGKLEKISKSYERISGLDRDTILGKNMAELEEEGIVSQSSSLLVLQQKKPVTILQKLKTGREMFLTGTPVFDDNNNIIKVVSTGRDLTELNNLRTELERTKELSNKYYHELKQLREQLGEQKQIIFSSEKMQNIVQLSLKIAKVDSTILILGESGVGKELIARIIHSSSKRKDNAFITINCGAIPEHLLESELFGYEEGAFTGARKGGKAGLFEEAHKGSIFLDEIGDLPLSLQVKLLRVLQEGEITRVGGIRPRKIDVRIIAATNAQLEKLVAEKEFREDLYYRLNVVPIEVPALRERKEDIIPLTFHFLKKFNAKYSLNKTMSPEVLDQLITYEWPGNVRELENIVERMVVTSNEDKIFYDSLPALLRSGGHTDEGPISIAKIMPLRDAIQMVEKILIDRALKEYGSTRKAASALGINQSTVVRKKNND</sequence>
<dbReference type="InterPro" id="IPR003593">
    <property type="entry name" value="AAA+_ATPase"/>
</dbReference>
<dbReference type="Pfam" id="PF25601">
    <property type="entry name" value="AAA_lid_14"/>
    <property type="match status" value="1"/>
</dbReference>
<dbReference type="PROSITE" id="PS50113">
    <property type="entry name" value="PAC"/>
    <property type="match status" value="1"/>
</dbReference>
<feature type="domain" description="PAS" evidence="11">
    <location>
        <begin position="127"/>
        <end position="180"/>
    </location>
</feature>
<evidence type="ECO:0000259" key="12">
    <source>
        <dbReference type="PROSITE" id="PS50113"/>
    </source>
</evidence>
<dbReference type="Pfam" id="PF00571">
    <property type="entry name" value="CBS"/>
    <property type="match status" value="2"/>
</dbReference>
<accession>A0AAU0URL3</accession>
<dbReference type="SUPFAM" id="SSF55785">
    <property type="entry name" value="PYP-like sensor domain (PAS domain)"/>
    <property type="match status" value="2"/>
</dbReference>
<feature type="coiled-coil region" evidence="9">
    <location>
        <begin position="354"/>
        <end position="381"/>
    </location>
</feature>
<evidence type="ECO:0000256" key="8">
    <source>
        <dbReference type="PROSITE-ProRule" id="PRU00703"/>
    </source>
</evidence>
<evidence type="ECO:0000256" key="4">
    <source>
        <dbReference type="ARBA" id="ARBA00023015"/>
    </source>
</evidence>
<dbReference type="SUPFAM" id="SSF54631">
    <property type="entry name" value="CBS-domain pair"/>
    <property type="match status" value="1"/>
</dbReference>
<dbReference type="Proteomes" id="UP001329915">
    <property type="component" value="Chromosome"/>
</dbReference>
<proteinExistence type="predicted"/>
<keyword evidence="1" id="KW-0547">Nucleotide-binding</keyword>
<dbReference type="GO" id="GO:0005524">
    <property type="term" value="F:ATP binding"/>
    <property type="evidence" value="ECO:0007669"/>
    <property type="project" value="UniProtKB-KW"/>
</dbReference>
<dbReference type="SMART" id="SM00116">
    <property type="entry name" value="CBS"/>
    <property type="match status" value="2"/>
</dbReference>
<dbReference type="PROSITE" id="PS00688">
    <property type="entry name" value="SIGMA54_INTERACT_3"/>
    <property type="match status" value="1"/>
</dbReference>
<dbReference type="InterPro" id="IPR002078">
    <property type="entry name" value="Sigma_54_int"/>
</dbReference>
<dbReference type="KEGG" id="dbc:MFMK1_002691"/>
<dbReference type="AlphaFoldDB" id="A0AAU0URL3"/>
<keyword evidence="9" id="KW-0175">Coiled coil</keyword>
<dbReference type="PROSITE" id="PS50045">
    <property type="entry name" value="SIGMA54_INTERACT_4"/>
    <property type="match status" value="1"/>
</dbReference>
<keyword evidence="8" id="KW-0129">CBS domain</keyword>
<dbReference type="Gene3D" id="3.40.50.300">
    <property type="entry name" value="P-loop containing nucleotide triphosphate hydrolases"/>
    <property type="match status" value="1"/>
</dbReference>
<dbReference type="SUPFAM" id="SSF52540">
    <property type="entry name" value="P-loop containing nucleoside triphosphate hydrolases"/>
    <property type="match status" value="1"/>
</dbReference>
<keyword evidence="3" id="KW-0067">ATP-binding</keyword>
<dbReference type="InterPro" id="IPR035965">
    <property type="entry name" value="PAS-like_dom_sf"/>
</dbReference>
<organism evidence="14 15">
    <name type="scientific">Metallumcola ferriviriculae</name>
    <dbReference type="NCBI Taxonomy" id="3039180"/>
    <lineage>
        <taxon>Bacteria</taxon>
        <taxon>Bacillati</taxon>
        <taxon>Bacillota</taxon>
        <taxon>Clostridia</taxon>
        <taxon>Neomoorellales</taxon>
        <taxon>Desulfitibacteraceae</taxon>
        <taxon>Metallumcola</taxon>
    </lineage>
</organism>
<dbReference type="CDD" id="cd02205">
    <property type="entry name" value="CBS_pair_SF"/>
    <property type="match status" value="1"/>
</dbReference>
<evidence type="ECO:0000313" key="15">
    <source>
        <dbReference type="Proteomes" id="UP001329915"/>
    </source>
</evidence>
<dbReference type="NCBIfam" id="TIGR00229">
    <property type="entry name" value="sensory_box"/>
    <property type="match status" value="2"/>
</dbReference>
<evidence type="ECO:0000256" key="1">
    <source>
        <dbReference type="ARBA" id="ARBA00022741"/>
    </source>
</evidence>
<dbReference type="GO" id="GO:0006355">
    <property type="term" value="P:regulation of DNA-templated transcription"/>
    <property type="evidence" value="ECO:0007669"/>
    <property type="project" value="InterPro"/>
</dbReference>
<evidence type="ECO:0000313" key="14">
    <source>
        <dbReference type="EMBL" id="WRO22850.1"/>
    </source>
</evidence>
<dbReference type="InterPro" id="IPR025662">
    <property type="entry name" value="Sigma_54_int_dom_ATP-bd_1"/>
</dbReference>
<evidence type="ECO:0000256" key="6">
    <source>
        <dbReference type="ARBA" id="ARBA00023163"/>
    </source>
</evidence>
<dbReference type="EMBL" id="CP121694">
    <property type="protein sequence ID" value="WRO22850.1"/>
    <property type="molecule type" value="Genomic_DNA"/>
</dbReference>
<dbReference type="PROSITE" id="PS00676">
    <property type="entry name" value="SIGMA54_INTERACT_2"/>
    <property type="match status" value="1"/>
</dbReference>
<feature type="domain" description="PAS" evidence="11">
    <location>
        <begin position="244"/>
        <end position="291"/>
    </location>
</feature>
<dbReference type="CDD" id="cd00009">
    <property type="entry name" value="AAA"/>
    <property type="match status" value="1"/>
</dbReference>
<dbReference type="InterPro" id="IPR025943">
    <property type="entry name" value="Sigma_54_int_dom_ATP-bd_2"/>
</dbReference>
<evidence type="ECO:0000256" key="2">
    <source>
        <dbReference type="ARBA" id="ARBA00022797"/>
    </source>
</evidence>
<dbReference type="InterPro" id="IPR013767">
    <property type="entry name" value="PAS_fold"/>
</dbReference>
<name>A0AAU0URL3_9FIRM</name>
<dbReference type="CDD" id="cd00130">
    <property type="entry name" value="PAS"/>
    <property type="match status" value="2"/>
</dbReference>
<dbReference type="Pfam" id="PF18024">
    <property type="entry name" value="HTH_50"/>
    <property type="match status" value="1"/>
</dbReference>
<feature type="domain" description="CBS" evidence="13">
    <location>
        <begin position="9"/>
        <end position="66"/>
    </location>
</feature>
<dbReference type="SMART" id="SM00382">
    <property type="entry name" value="AAA"/>
    <property type="match status" value="1"/>
</dbReference>
<evidence type="ECO:0000259" key="13">
    <source>
        <dbReference type="PROSITE" id="PS51371"/>
    </source>
</evidence>
<dbReference type="InterPro" id="IPR046342">
    <property type="entry name" value="CBS_dom_sf"/>
</dbReference>
<dbReference type="Pfam" id="PF00158">
    <property type="entry name" value="Sigma54_activat"/>
    <property type="match status" value="1"/>
</dbReference>
<evidence type="ECO:0000259" key="10">
    <source>
        <dbReference type="PROSITE" id="PS50045"/>
    </source>
</evidence>
<evidence type="ECO:0000256" key="9">
    <source>
        <dbReference type="SAM" id="Coils"/>
    </source>
</evidence>
<dbReference type="InterPro" id="IPR000014">
    <property type="entry name" value="PAS"/>
</dbReference>
<keyword evidence="6" id="KW-0804">Transcription</keyword>
<keyword evidence="2" id="KW-0058">Aromatic hydrocarbons catabolism</keyword>
<dbReference type="GO" id="GO:0003677">
    <property type="term" value="F:DNA binding"/>
    <property type="evidence" value="ECO:0007669"/>
    <property type="project" value="UniProtKB-KW"/>
</dbReference>
<dbReference type="PROSITE" id="PS00675">
    <property type="entry name" value="SIGMA54_INTERACT_1"/>
    <property type="match status" value="1"/>
</dbReference>
<dbReference type="PANTHER" id="PTHR32071">
    <property type="entry name" value="TRANSCRIPTIONAL REGULATORY PROTEIN"/>
    <property type="match status" value="1"/>
</dbReference>
<dbReference type="PROSITE" id="PS51371">
    <property type="entry name" value="CBS"/>
    <property type="match status" value="1"/>
</dbReference>
<dbReference type="InterPro" id="IPR025944">
    <property type="entry name" value="Sigma_54_int_dom_CS"/>
</dbReference>
<dbReference type="Pfam" id="PF00989">
    <property type="entry name" value="PAS"/>
    <property type="match status" value="1"/>
</dbReference>
<reference evidence="14 15" key="1">
    <citation type="submission" date="2023-04" db="EMBL/GenBank/DDBJ databases">
        <authorList>
            <person name="Hsu D."/>
        </authorList>
    </citation>
    <scope>NUCLEOTIDE SEQUENCE [LARGE SCALE GENOMIC DNA]</scope>
    <source>
        <strain evidence="14 15">MK1</strain>
    </source>
</reference>
<dbReference type="Gene3D" id="1.10.8.60">
    <property type="match status" value="1"/>
</dbReference>
<evidence type="ECO:0000259" key="11">
    <source>
        <dbReference type="PROSITE" id="PS50112"/>
    </source>
</evidence>